<feature type="domain" description="GINS subunit" evidence="6">
    <location>
        <begin position="75"/>
        <end position="168"/>
    </location>
</feature>
<evidence type="ECO:0000256" key="4">
    <source>
        <dbReference type="ARBA" id="ARBA00023242"/>
    </source>
</evidence>
<dbReference type="EMBL" id="BTSX01000003">
    <property type="protein sequence ID" value="GMS87492.1"/>
    <property type="molecule type" value="Genomic_DNA"/>
</dbReference>
<keyword evidence="4" id="KW-0539">Nucleus</keyword>
<evidence type="ECO:0000259" key="7">
    <source>
        <dbReference type="Pfam" id="PF25005"/>
    </source>
</evidence>
<accession>A0AAV5SVW1</accession>
<dbReference type="FunFam" id="3.40.5.50:FF:000001">
    <property type="entry name" value="DNA replication complex GINS protein PSF2"/>
    <property type="match status" value="1"/>
</dbReference>
<dbReference type="Proteomes" id="UP001432027">
    <property type="component" value="Unassembled WGS sequence"/>
</dbReference>
<dbReference type="GO" id="GO:0000727">
    <property type="term" value="P:double-strand break repair via break-induced replication"/>
    <property type="evidence" value="ECO:0007669"/>
    <property type="project" value="TreeGrafter"/>
</dbReference>
<dbReference type="AlphaFoldDB" id="A0AAV5SVW1"/>
<dbReference type="InterPro" id="IPR056784">
    <property type="entry name" value="PSF2_N"/>
</dbReference>
<dbReference type="PIRSF" id="PIRSF028998">
    <property type="entry name" value="GINS_Psf2_subgr"/>
    <property type="match status" value="1"/>
</dbReference>
<reference evidence="8" key="1">
    <citation type="submission" date="2023-10" db="EMBL/GenBank/DDBJ databases">
        <title>Genome assembly of Pristionchus species.</title>
        <authorList>
            <person name="Yoshida K."/>
            <person name="Sommer R.J."/>
        </authorList>
    </citation>
    <scope>NUCLEOTIDE SEQUENCE</scope>
    <source>
        <strain evidence="8">RS0144</strain>
    </source>
</reference>
<dbReference type="PANTHER" id="PTHR12772">
    <property type="entry name" value="DNA REPLICATION COMPLEX GINS PROTEIN PSF2"/>
    <property type="match status" value="1"/>
</dbReference>
<dbReference type="InterPro" id="IPR007257">
    <property type="entry name" value="GINS_Psf2"/>
</dbReference>
<feature type="non-terminal residue" evidence="8">
    <location>
        <position position="1"/>
    </location>
</feature>
<keyword evidence="3" id="KW-0235">DNA replication</keyword>
<dbReference type="CDD" id="cd11712">
    <property type="entry name" value="GINS_A_psf2"/>
    <property type="match status" value="1"/>
</dbReference>
<dbReference type="Gene3D" id="1.20.58.1020">
    <property type="match status" value="1"/>
</dbReference>
<evidence type="ECO:0000256" key="3">
    <source>
        <dbReference type="ARBA" id="ARBA00022705"/>
    </source>
</evidence>
<gene>
    <name evidence="8" type="ORF">PENTCL1PPCAC_9667</name>
</gene>
<comment type="similarity">
    <text evidence="2">Belongs to the GINS2/PSF2 family.</text>
</comment>
<evidence type="ECO:0000259" key="6">
    <source>
        <dbReference type="Pfam" id="PF05916"/>
    </source>
</evidence>
<keyword evidence="9" id="KW-1185">Reference proteome</keyword>
<dbReference type="InterPro" id="IPR021151">
    <property type="entry name" value="GINS_A"/>
</dbReference>
<evidence type="ECO:0000256" key="1">
    <source>
        <dbReference type="ARBA" id="ARBA00004123"/>
    </source>
</evidence>
<dbReference type="GO" id="GO:0006260">
    <property type="term" value="P:DNA replication"/>
    <property type="evidence" value="ECO:0007669"/>
    <property type="project" value="UniProtKB-KW"/>
</dbReference>
<feature type="domain" description="DNA replication complex GINS protein PSF2 N-terminal" evidence="7">
    <location>
        <begin position="13"/>
        <end position="71"/>
    </location>
</feature>
<dbReference type="PANTHER" id="PTHR12772:SF0">
    <property type="entry name" value="DNA REPLICATION COMPLEX GINS PROTEIN PSF2"/>
    <property type="match status" value="1"/>
</dbReference>
<name>A0AAV5SVW1_9BILA</name>
<comment type="subcellular location">
    <subcellularLocation>
        <location evidence="1">Nucleus</location>
    </subcellularLocation>
</comment>
<evidence type="ECO:0000313" key="8">
    <source>
        <dbReference type="EMBL" id="GMS87492.1"/>
    </source>
</evidence>
<evidence type="ECO:0000256" key="2">
    <source>
        <dbReference type="ARBA" id="ARBA00010565"/>
    </source>
</evidence>
<dbReference type="GO" id="GO:0000811">
    <property type="term" value="C:GINS complex"/>
    <property type="evidence" value="ECO:0007669"/>
    <property type="project" value="TreeGrafter"/>
</dbReference>
<sequence length="187" mass="21085">DGRGCAVLKRMNVEQCEFLAGETHIKVKSRFTEGVVNLIAGDIGPFEAGMPCTVPLWLAIDLRRRHKCEIIPPEWMTAERLKELIVTEGEMPGLAPLPEAFFEIAHLLTRHAKEDLVEGDQMKTLVQDIWDKREAKLRTSMLAFLSQSDNGHARIDSVQRIELATMRDPILKSLESVDRLVANELSL</sequence>
<dbReference type="SUPFAM" id="SSF160059">
    <property type="entry name" value="PriA/YqbF domain"/>
    <property type="match status" value="1"/>
</dbReference>
<comment type="caution">
    <text evidence="8">The sequence shown here is derived from an EMBL/GenBank/DDBJ whole genome shotgun (WGS) entry which is preliminary data.</text>
</comment>
<dbReference type="InterPro" id="IPR036224">
    <property type="entry name" value="GINS_bundle-like_dom_sf"/>
</dbReference>
<evidence type="ECO:0000313" key="9">
    <source>
        <dbReference type="Proteomes" id="UP001432027"/>
    </source>
</evidence>
<dbReference type="Gene3D" id="3.40.5.50">
    <property type="match status" value="1"/>
</dbReference>
<evidence type="ECO:0000256" key="5">
    <source>
        <dbReference type="ARBA" id="ARBA00030871"/>
    </source>
</evidence>
<protein>
    <recommendedName>
        <fullName evidence="5">GINS complex subunit 2</fullName>
    </recommendedName>
</protein>
<dbReference type="SUPFAM" id="SSF158573">
    <property type="entry name" value="GINS helical bundle-like"/>
    <property type="match status" value="1"/>
</dbReference>
<dbReference type="Pfam" id="PF05916">
    <property type="entry name" value="Sld5"/>
    <property type="match status" value="1"/>
</dbReference>
<dbReference type="CDD" id="cd21694">
    <property type="entry name" value="GINS_B_Psf2"/>
    <property type="match status" value="1"/>
</dbReference>
<dbReference type="Pfam" id="PF25005">
    <property type="entry name" value="PSF2_N"/>
    <property type="match status" value="1"/>
</dbReference>
<organism evidence="8 9">
    <name type="scientific">Pristionchus entomophagus</name>
    <dbReference type="NCBI Taxonomy" id="358040"/>
    <lineage>
        <taxon>Eukaryota</taxon>
        <taxon>Metazoa</taxon>
        <taxon>Ecdysozoa</taxon>
        <taxon>Nematoda</taxon>
        <taxon>Chromadorea</taxon>
        <taxon>Rhabditida</taxon>
        <taxon>Rhabditina</taxon>
        <taxon>Diplogasteromorpha</taxon>
        <taxon>Diplogasteroidea</taxon>
        <taxon>Neodiplogasteridae</taxon>
        <taxon>Pristionchus</taxon>
    </lineage>
</organism>
<proteinExistence type="inferred from homology"/>